<feature type="coiled-coil region" evidence="3">
    <location>
        <begin position="465"/>
        <end position="506"/>
    </location>
</feature>
<evidence type="ECO:0000256" key="3">
    <source>
        <dbReference type="SAM" id="Coils"/>
    </source>
</evidence>
<feature type="transmembrane region" description="Helical" evidence="5">
    <location>
        <begin position="12"/>
        <end position="32"/>
    </location>
</feature>
<keyword evidence="8" id="KW-1185">Reference proteome</keyword>
<dbReference type="SUPFAM" id="SSF103190">
    <property type="entry name" value="Sensory domain-like"/>
    <property type="match status" value="1"/>
</dbReference>
<dbReference type="InterPro" id="IPR004089">
    <property type="entry name" value="MCPsignal_dom"/>
</dbReference>
<feature type="coiled-coil region" evidence="3">
    <location>
        <begin position="587"/>
        <end position="625"/>
    </location>
</feature>
<dbReference type="RefSeq" id="WP_270454907.1">
    <property type="nucleotide sequence ID" value="NZ_JADPIE010000007.1"/>
</dbReference>
<feature type="domain" description="Methyl-accepting transducer" evidence="6">
    <location>
        <begin position="443"/>
        <end position="700"/>
    </location>
</feature>
<dbReference type="InterPro" id="IPR029150">
    <property type="entry name" value="dCache_3"/>
</dbReference>
<evidence type="ECO:0000256" key="2">
    <source>
        <dbReference type="PROSITE-ProRule" id="PRU00284"/>
    </source>
</evidence>
<reference evidence="7" key="1">
    <citation type="submission" date="2020-11" db="EMBL/GenBank/DDBJ databases">
        <title>Halonatronomonas betainensis gen. nov., sp. nov. a novel haloalkaliphilic representative of the family Halanaerobiacae capable of betaine degradation.</title>
        <authorList>
            <person name="Boltyanskaya Y."/>
            <person name="Kevbrin V."/>
            <person name="Detkova E."/>
            <person name="Grouzdev D.S."/>
            <person name="Koziaeva V."/>
            <person name="Zhilina T."/>
        </authorList>
    </citation>
    <scope>NUCLEOTIDE SEQUENCE</scope>
    <source>
        <strain evidence="7">Z-7014</strain>
    </source>
</reference>
<dbReference type="Gene3D" id="1.10.287.950">
    <property type="entry name" value="Methyl-accepting chemotaxis protein"/>
    <property type="match status" value="1"/>
</dbReference>
<dbReference type="Gene3D" id="6.10.340.10">
    <property type="match status" value="1"/>
</dbReference>
<dbReference type="PANTHER" id="PTHR32089:SF112">
    <property type="entry name" value="LYSOZYME-LIKE PROTEIN-RELATED"/>
    <property type="match status" value="1"/>
</dbReference>
<comment type="caution">
    <text evidence="7">The sequence shown here is derived from an EMBL/GenBank/DDBJ whole genome shotgun (WGS) entry which is preliminary data.</text>
</comment>
<dbReference type="AlphaFoldDB" id="A0A931ARY6"/>
<dbReference type="GO" id="GO:0007165">
    <property type="term" value="P:signal transduction"/>
    <property type="evidence" value="ECO:0007669"/>
    <property type="project" value="UniProtKB-KW"/>
</dbReference>
<dbReference type="InterPro" id="IPR029151">
    <property type="entry name" value="Sensor-like_sf"/>
</dbReference>
<evidence type="ECO:0000313" key="8">
    <source>
        <dbReference type="Proteomes" id="UP000621436"/>
    </source>
</evidence>
<dbReference type="SUPFAM" id="SSF58104">
    <property type="entry name" value="Methyl-accepting chemotaxis protein (MCP) signaling domain"/>
    <property type="match status" value="1"/>
</dbReference>
<dbReference type="Pfam" id="PF00015">
    <property type="entry name" value="MCPsignal"/>
    <property type="match status" value="1"/>
</dbReference>
<feature type="region of interest" description="Disordered" evidence="4">
    <location>
        <begin position="680"/>
        <end position="707"/>
    </location>
</feature>
<name>A0A931ARY6_9FIRM</name>
<keyword evidence="3" id="KW-0175">Coiled coil</keyword>
<dbReference type="PANTHER" id="PTHR32089">
    <property type="entry name" value="METHYL-ACCEPTING CHEMOTAXIS PROTEIN MCPB"/>
    <property type="match status" value="1"/>
</dbReference>
<keyword evidence="1 2" id="KW-0807">Transducer</keyword>
<keyword evidence="5" id="KW-0812">Transmembrane</keyword>
<dbReference type="Proteomes" id="UP000621436">
    <property type="component" value="Unassembled WGS sequence"/>
</dbReference>
<evidence type="ECO:0000259" key="6">
    <source>
        <dbReference type="PROSITE" id="PS50111"/>
    </source>
</evidence>
<dbReference type="EMBL" id="JADPIE010000007">
    <property type="protein sequence ID" value="MBF8437872.1"/>
    <property type="molecule type" value="Genomic_DNA"/>
</dbReference>
<feature type="compositionally biased region" description="Low complexity" evidence="4">
    <location>
        <begin position="692"/>
        <end position="707"/>
    </location>
</feature>
<evidence type="ECO:0000256" key="5">
    <source>
        <dbReference type="SAM" id="Phobius"/>
    </source>
</evidence>
<sequence>MLLKRLSIKGKISLAVIVVILILAGVLSFYSINQTDNIVMGEEESSLYAVGDFLQSKMNDQLHAARMSVLSISNNPEIQELFAERDRAELIVRLEPVFNELSDDVAQIQFHEPDSTSFLRLHSLDNYGDDLSDFRETVNQANRNQELVLGLEEGRGGFGFRVVTPMFYDGDHTGTVEYGSAFDDEFLNTVQAEMAGDYFIYIFEDVAGVAWDAVDDGLLGSTTADDWQVDDTEIEQARNGERVFTLSEDNNYRILLEPFEDFQGRNMGYIKVVQDRQEIVAQASAVTRNMLFIAILGILIAGLLTFLLIKKQLEPLNKFQSLFADMALGDLTQSFPIQEVNCSEMMDCGREECPDYSKDGVVCWFDVGSYAPEFGQEIHCPKISSGEYDSCEECIVYKTVNTDEIQTLGAWFNKFTDNINNAIGKVQSTTTELSASSQELSANSEEISASAQEVSRAVEEVASGAEEQAAQVDQTTEMMEDLNNQIDSVSEKANIMGEQAEKANQEIAEGNQAVNITSNQVQKVVNDQKEATAMVDELSDLSDQIGEIVSMINNIAEQTNLLALNAAIEAARAGEAGRGFSVVAEEIRELAEESSKATNEIDDLIKQIQNKVSATTEVMNQSEKAVMESASAIETTEKSFAEIDEVVNRLTDLITEVVGNAAEMSQYSTDVKAAMNEIAEVSRESSAHTEEVSASSQEQSASTQEVVKVSEELAEMAVRLQDITEQFKLNDN</sequence>
<organism evidence="7 8">
    <name type="scientific">Halonatronomonas betaini</name>
    <dbReference type="NCBI Taxonomy" id="2778430"/>
    <lineage>
        <taxon>Bacteria</taxon>
        <taxon>Bacillati</taxon>
        <taxon>Bacillota</taxon>
        <taxon>Clostridia</taxon>
        <taxon>Halanaerobiales</taxon>
        <taxon>Halarsenatibacteraceae</taxon>
        <taxon>Halonatronomonas</taxon>
    </lineage>
</organism>
<dbReference type="Pfam" id="PF14827">
    <property type="entry name" value="dCache_3"/>
    <property type="match status" value="1"/>
</dbReference>
<evidence type="ECO:0000256" key="1">
    <source>
        <dbReference type="ARBA" id="ARBA00023224"/>
    </source>
</evidence>
<keyword evidence="5" id="KW-0472">Membrane</keyword>
<keyword evidence="5" id="KW-1133">Transmembrane helix</keyword>
<dbReference type="GO" id="GO:0016020">
    <property type="term" value="C:membrane"/>
    <property type="evidence" value="ECO:0007669"/>
    <property type="project" value="InterPro"/>
</dbReference>
<feature type="transmembrane region" description="Helical" evidence="5">
    <location>
        <begin position="290"/>
        <end position="309"/>
    </location>
</feature>
<gene>
    <name evidence="7" type="ORF">I0Q91_12310</name>
</gene>
<dbReference type="SMART" id="SM00283">
    <property type="entry name" value="MA"/>
    <property type="match status" value="1"/>
</dbReference>
<feature type="compositionally biased region" description="Basic and acidic residues" evidence="4">
    <location>
        <begin position="680"/>
        <end position="691"/>
    </location>
</feature>
<dbReference type="CDD" id="cd11386">
    <property type="entry name" value="MCP_signal"/>
    <property type="match status" value="1"/>
</dbReference>
<evidence type="ECO:0000256" key="4">
    <source>
        <dbReference type="SAM" id="MobiDB-lite"/>
    </source>
</evidence>
<proteinExistence type="predicted"/>
<evidence type="ECO:0000313" key="7">
    <source>
        <dbReference type="EMBL" id="MBF8437872.1"/>
    </source>
</evidence>
<protein>
    <recommendedName>
        <fullName evidence="6">Methyl-accepting transducer domain-containing protein</fullName>
    </recommendedName>
</protein>
<dbReference type="PROSITE" id="PS50111">
    <property type="entry name" value="CHEMOTAXIS_TRANSDUC_2"/>
    <property type="match status" value="1"/>
</dbReference>
<accession>A0A931ARY6</accession>